<dbReference type="EMBL" id="KB742479">
    <property type="protein sequence ID" value="EOB08066.1"/>
    <property type="molecule type" value="Genomic_DNA"/>
</dbReference>
<evidence type="ECO:0000313" key="3">
    <source>
        <dbReference type="Proteomes" id="UP000296049"/>
    </source>
</evidence>
<reference evidence="3" key="1">
    <citation type="journal article" date="2013" name="Nat. Genet.">
        <title>The duck genome and transcriptome provide insight into an avian influenza virus reservoir species.</title>
        <authorList>
            <person name="Huang Y."/>
            <person name="Li Y."/>
            <person name="Burt D.W."/>
            <person name="Chen H."/>
            <person name="Zhang Y."/>
            <person name="Qian W."/>
            <person name="Kim H."/>
            <person name="Gan S."/>
            <person name="Zhao Y."/>
            <person name="Li J."/>
            <person name="Yi K."/>
            <person name="Feng H."/>
            <person name="Zhu P."/>
            <person name="Li B."/>
            <person name="Liu Q."/>
            <person name="Fairley S."/>
            <person name="Magor K.E."/>
            <person name="Du Z."/>
            <person name="Hu X."/>
            <person name="Goodman L."/>
            <person name="Tafer H."/>
            <person name="Vignal A."/>
            <person name="Lee T."/>
            <person name="Kim K.W."/>
            <person name="Sheng Z."/>
            <person name="An Y."/>
            <person name="Searle S."/>
            <person name="Herrero J."/>
            <person name="Groenen M.A."/>
            <person name="Crooijmans R.P."/>
            <person name="Faraut T."/>
            <person name="Cai Q."/>
            <person name="Webster R.G."/>
            <person name="Aldridge J.R."/>
            <person name="Warren W.C."/>
            <person name="Bartschat S."/>
            <person name="Kehr S."/>
            <person name="Marz M."/>
            <person name="Stadler P.F."/>
            <person name="Smith J."/>
            <person name="Kraus R.H."/>
            <person name="Zhao Y."/>
            <person name="Ren L."/>
            <person name="Fei J."/>
            <person name="Morisson M."/>
            <person name="Kaiser P."/>
            <person name="Griffin D.K."/>
            <person name="Rao M."/>
            <person name="Pitel F."/>
            <person name="Wang J."/>
            <person name="Li N."/>
        </authorList>
    </citation>
    <scope>NUCLEOTIDE SEQUENCE [LARGE SCALE GENOMIC DNA]</scope>
</reference>
<sequence>MWMWMWMCLSTIHVWCSDSGAVGPWWAWTCTSALSFADGSLHHHPLQEETCRQWSCGCPVPGPPMHETESRLARKGSVQIENGSARAFGWEMKFLVQTSAHLLVNSERKFCRHEISDLTRVGNLQKTDVYVCVRTQRGVHTWSTGVFQILCDRTWVLFRCCSQHQQTSTPLGTLSSLVALSVIRCCCDACRVLPEGRLSPEAFLSIIKDTCNSTVLDLICLISQGTLYLKDKEWGRLHTARGESDLRQLGCPFRCFVMNVESMPAFLPRRGADDVQIHDSVLHNCWYCLIGLAKASDCSVTLRKPLTMEI</sequence>
<evidence type="ECO:0000313" key="2">
    <source>
        <dbReference type="EMBL" id="EOB08066.1"/>
    </source>
</evidence>
<keyword evidence="3" id="KW-1185">Reference proteome</keyword>
<evidence type="ECO:0000256" key="1">
    <source>
        <dbReference type="SAM" id="SignalP"/>
    </source>
</evidence>
<accession>R0KCH2</accession>
<proteinExistence type="predicted"/>
<evidence type="ECO:0008006" key="4">
    <source>
        <dbReference type="Google" id="ProtNLM"/>
    </source>
</evidence>
<feature type="chain" id="PRO_5004343929" description="Secreted protein" evidence="1">
    <location>
        <begin position="18"/>
        <end position="310"/>
    </location>
</feature>
<dbReference type="AlphaFoldDB" id="R0KCH2"/>
<organism evidence="2 3">
    <name type="scientific">Anas platyrhynchos</name>
    <name type="common">Mallard</name>
    <name type="synonym">Anas boschas</name>
    <dbReference type="NCBI Taxonomy" id="8839"/>
    <lineage>
        <taxon>Eukaryota</taxon>
        <taxon>Metazoa</taxon>
        <taxon>Chordata</taxon>
        <taxon>Craniata</taxon>
        <taxon>Vertebrata</taxon>
        <taxon>Euteleostomi</taxon>
        <taxon>Archelosauria</taxon>
        <taxon>Archosauria</taxon>
        <taxon>Dinosauria</taxon>
        <taxon>Saurischia</taxon>
        <taxon>Theropoda</taxon>
        <taxon>Coelurosauria</taxon>
        <taxon>Aves</taxon>
        <taxon>Neognathae</taxon>
        <taxon>Galloanserae</taxon>
        <taxon>Anseriformes</taxon>
        <taxon>Anatidae</taxon>
        <taxon>Anatinae</taxon>
        <taxon>Anas</taxon>
    </lineage>
</organism>
<dbReference type="Proteomes" id="UP000296049">
    <property type="component" value="Unassembled WGS sequence"/>
</dbReference>
<protein>
    <recommendedName>
        <fullName evidence="4">Secreted protein</fullName>
    </recommendedName>
</protein>
<keyword evidence="1" id="KW-0732">Signal</keyword>
<name>R0KCH2_ANAPL</name>
<feature type="signal peptide" evidence="1">
    <location>
        <begin position="1"/>
        <end position="17"/>
    </location>
</feature>
<gene>
    <name evidence="2" type="ORF">Anapl_00311</name>
</gene>